<keyword evidence="1" id="KW-0812">Transmembrane</keyword>
<dbReference type="Proteomes" id="UP000237684">
    <property type="component" value="Unassembled WGS sequence"/>
</dbReference>
<reference evidence="2 3" key="1">
    <citation type="journal article" date="2018" name="Syst. Appl. Microbiol.">
        <title>Abditibacterium utsteinense sp. nov., the first cultivated member of candidate phylum FBP, isolated from ice-free Antarctic soil samples.</title>
        <authorList>
            <person name="Tahon G."/>
            <person name="Tytgat B."/>
            <person name="Lebbe L."/>
            <person name="Carlier A."/>
            <person name="Willems A."/>
        </authorList>
    </citation>
    <scope>NUCLEOTIDE SEQUENCE [LARGE SCALE GENOMIC DNA]</scope>
    <source>
        <strain evidence="2 3">LMG 29911</strain>
    </source>
</reference>
<feature type="transmembrane region" description="Helical" evidence="1">
    <location>
        <begin position="52"/>
        <end position="71"/>
    </location>
</feature>
<dbReference type="InParanoid" id="A0A2S8SWU8"/>
<dbReference type="AlphaFoldDB" id="A0A2S8SWU8"/>
<keyword evidence="3" id="KW-1185">Reference proteome</keyword>
<keyword evidence="1" id="KW-0472">Membrane</keyword>
<protein>
    <submittedName>
        <fullName evidence="2">Uncharacterized protein</fullName>
    </submittedName>
</protein>
<evidence type="ECO:0000256" key="1">
    <source>
        <dbReference type="SAM" id="Phobius"/>
    </source>
</evidence>
<name>A0A2S8SWU8_9BACT</name>
<evidence type="ECO:0000313" key="2">
    <source>
        <dbReference type="EMBL" id="PQV65270.1"/>
    </source>
</evidence>
<sequence length="228" mass="25070">MILYCVEKDFDATFSKMKFNLFKASILFVGLLCVAILFVALKQVSPTKLEPWATVAAALAVIASLFSAWTAQRVFEEQKEKEQPYVYPAINIHDRIGLALLKVTNYGGSSAYGVCIKWENAPKGMHTAIPFKSDEGPAIHVLMQGESAAEALNGAAHNFFKENIPAVFKGIISYKNGAGRKFAHPFIVSGEQLRHSLTFITNREGAYDKIADIPKKLDDITGAIEKLS</sequence>
<proteinExistence type="predicted"/>
<keyword evidence="1" id="KW-1133">Transmembrane helix</keyword>
<gene>
    <name evidence="2" type="ORF">B1R32_1017</name>
</gene>
<dbReference type="EMBL" id="NIGF01000001">
    <property type="protein sequence ID" value="PQV65270.1"/>
    <property type="molecule type" value="Genomic_DNA"/>
</dbReference>
<accession>A0A2S8SWU8</accession>
<feature type="transmembrane region" description="Helical" evidence="1">
    <location>
        <begin position="21"/>
        <end position="40"/>
    </location>
</feature>
<comment type="caution">
    <text evidence="2">The sequence shown here is derived from an EMBL/GenBank/DDBJ whole genome shotgun (WGS) entry which is preliminary data.</text>
</comment>
<organism evidence="2 3">
    <name type="scientific">Abditibacterium utsteinense</name>
    <dbReference type="NCBI Taxonomy" id="1960156"/>
    <lineage>
        <taxon>Bacteria</taxon>
        <taxon>Pseudomonadati</taxon>
        <taxon>Abditibacteriota</taxon>
        <taxon>Abditibacteriia</taxon>
        <taxon>Abditibacteriales</taxon>
        <taxon>Abditibacteriaceae</taxon>
        <taxon>Abditibacterium</taxon>
    </lineage>
</organism>
<evidence type="ECO:0000313" key="3">
    <source>
        <dbReference type="Proteomes" id="UP000237684"/>
    </source>
</evidence>